<organism evidence="4 5">
    <name type="scientific">Flexivirga endophytica</name>
    <dbReference type="NCBI Taxonomy" id="1849103"/>
    <lineage>
        <taxon>Bacteria</taxon>
        <taxon>Bacillati</taxon>
        <taxon>Actinomycetota</taxon>
        <taxon>Actinomycetes</taxon>
        <taxon>Micrococcales</taxon>
        <taxon>Dermacoccaceae</taxon>
        <taxon>Flexivirga</taxon>
    </lineage>
</organism>
<feature type="domain" description="CsbD-like" evidence="3">
    <location>
        <begin position="6"/>
        <end position="53"/>
    </location>
</feature>
<comment type="similarity">
    <text evidence="1">Belongs to the UPF0337 (CsbD) family.</text>
</comment>
<dbReference type="AlphaFoldDB" id="A0A916T337"/>
<accession>A0A916T337</accession>
<name>A0A916T337_9MICO</name>
<reference evidence="4" key="2">
    <citation type="submission" date="2020-09" db="EMBL/GenBank/DDBJ databases">
        <authorList>
            <person name="Sun Q."/>
            <person name="Zhou Y."/>
        </authorList>
    </citation>
    <scope>NUCLEOTIDE SEQUENCE</scope>
    <source>
        <strain evidence="4">CGMCC 1.15085</strain>
    </source>
</reference>
<dbReference type="Pfam" id="PF05532">
    <property type="entry name" value="CsbD"/>
    <property type="match status" value="1"/>
</dbReference>
<dbReference type="Gene3D" id="1.10.1470.10">
    <property type="entry name" value="YjbJ"/>
    <property type="match status" value="1"/>
</dbReference>
<feature type="region of interest" description="Disordered" evidence="2">
    <location>
        <begin position="1"/>
        <end position="68"/>
    </location>
</feature>
<sequence length="68" mass="7023">MGLKDNLSNMAEEAKGKAKEALGNVTGDKDKQAEGEADQASANFKQAGENIKDGDLKGAANDAKDALD</sequence>
<feature type="compositionally biased region" description="Basic and acidic residues" evidence="2">
    <location>
        <begin position="50"/>
        <end position="68"/>
    </location>
</feature>
<proteinExistence type="inferred from homology"/>
<dbReference type="InterPro" id="IPR036629">
    <property type="entry name" value="YjbJ_sf"/>
</dbReference>
<dbReference type="RefSeq" id="WP_188836798.1">
    <property type="nucleotide sequence ID" value="NZ_BMHI01000003.1"/>
</dbReference>
<evidence type="ECO:0000256" key="1">
    <source>
        <dbReference type="ARBA" id="ARBA00009129"/>
    </source>
</evidence>
<gene>
    <name evidence="4" type="ORF">GCM10011492_19210</name>
</gene>
<protein>
    <submittedName>
        <fullName evidence="4">CsbD family protein</fullName>
    </submittedName>
</protein>
<keyword evidence="5" id="KW-1185">Reference proteome</keyword>
<dbReference type="SUPFAM" id="SSF69047">
    <property type="entry name" value="Hypothetical protein YjbJ"/>
    <property type="match status" value="1"/>
</dbReference>
<dbReference type="InterPro" id="IPR008462">
    <property type="entry name" value="CsbD"/>
</dbReference>
<dbReference type="EMBL" id="BMHI01000003">
    <property type="protein sequence ID" value="GGB29058.1"/>
    <property type="molecule type" value="Genomic_DNA"/>
</dbReference>
<evidence type="ECO:0000313" key="5">
    <source>
        <dbReference type="Proteomes" id="UP000636793"/>
    </source>
</evidence>
<evidence type="ECO:0000259" key="3">
    <source>
        <dbReference type="Pfam" id="PF05532"/>
    </source>
</evidence>
<comment type="caution">
    <text evidence="4">The sequence shown here is derived from an EMBL/GenBank/DDBJ whole genome shotgun (WGS) entry which is preliminary data.</text>
</comment>
<evidence type="ECO:0000256" key="2">
    <source>
        <dbReference type="SAM" id="MobiDB-lite"/>
    </source>
</evidence>
<reference evidence="4" key="1">
    <citation type="journal article" date="2014" name="Int. J. Syst. Evol. Microbiol.">
        <title>Complete genome sequence of Corynebacterium casei LMG S-19264T (=DSM 44701T), isolated from a smear-ripened cheese.</title>
        <authorList>
            <consortium name="US DOE Joint Genome Institute (JGI-PGF)"/>
            <person name="Walter F."/>
            <person name="Albersmeier A."/>
            <person name="Kalinowski J."/>
            <person name="Ruckert C."/>
        </authorList>
    </citation>
    <scope>NUCLEOTIDE SEQUENCE</scope>
    <source>
        <strain evidence="4">CGMCC 1.15085</strain>
    </source>
</reference>
<dbReference type="Proteomes" id="UP000636793">
    <property type="component" value="Unassembled WGS sequence"/>
</dbReference>
<evidence type="ECO:0000313" key="4">
    <source>
        <dbReference type="EMBL" id="GGB29058.1"/>
    </source>
</evidence>